<proteinExistence type="predicted"/>
<sequence>MGQLNRNLHGHSPKNQLAPQSESAGAWLTTGDDPYFDLSLKGLRPGWNMFEVQLESDSRSEISAKLYFDYGDDFNEANSEDIVIKPGVLSKRVVNIGRNLKALRFDPTDKELSFRLNVLNFNFLLPYFAKNLISKKIQSSGLICKNDMAIDYQAYKECYSPHKVAVEYNDWIEHKEKPFTSNVQAMLDDMDTFPIRPKISIVMPTYNTDEKYLRLCIDSVLNQNYTNLELCVADDNSPDQRVREILTEYAKLDPRVKIIFRKENGHISKATNSALNIATGDYVALLDHDDELPPHALYMIAKAINENPVANIIYSDEDKIDEMGNRFGAHFKSDWNPDLLYSQNYISHLGVYKKDIIDAIGGFRVGVEGSQDYDLLLRALKHCDSKGIVHIPHVLYHWRAIAGSTALAAGEKSYTTEAGIKALQDHFVDEQGVTIEAGLLDNTYKVNWPIPEQKPLVSLIIPTYNGYEITKQAIDSILEKTTYDNYEILLVDNNSNCPTALAYFEEVDQHPKVTVLRYPFPFNYSAINNFAAKQAKGSVIGLINNDVEVISPNWLSELVSHALRPDVGCVGAKLYFPNDTVQHAGVILGLGGVAGHGHKHYKRKDYGYFGRLTVVQNYSAVTAAVLLVRKEVFEEVSGLNEKSLAVAFNDVDFCLKVLSAGYRNVWTPYAELYHYESISRGIEDNPEKVARFNSEVDYMKSTWADLMKQDHYYSVNLAQNKDDFSLGA</sequence>
<feature type="domain" description="Glycosyltransferase 2-like" evidence="2">
    <location>
        <begin position="458"/>
        <end position="634"/>
    </location>
</feature>
<evidence type="ECO:0000313" key="4">
    <source>
        <dbReference type="Proteomes" id="UP000227088"/>
    </source>
</evidence>
<dbReference type="SUPFAM" id="SSF53448">
    <property type="entry name" value="Nucleotide-diphospho-sugar transferases"/>
    <property type="match status" value="2"/>
</dbReference>
<feature type="domain" description="Glycosyltransferase 2-like" evidence="2">
    <location>
        <begin position="200"/>
        <end position="330"/>
    </location>
</feature>
<evidence type="ECO:0000313" key="3">
    <source>
        <dbReference type="EMBL" id="OUS40945.1"/>
    </source>
</evidence>
<dbReference type="InterPro" id="IPR001173">
    <property type="entry name" value="Glyco_trans_2-like"/>
</dbReference>
<evidence type="ECO:0000256" key="1">
    <source>
        <dbReference type="SAM" id="MobiDB-lite"/>
    </source>
</evidence>
<feature type="compositionally biased region" description="Polar residues" evidence="1">
    <location>
        <begin position="13"/>
        <end position="22"/>
    </location>
</feature>
<accession>A0A1Y5I1G1</accession>
<protein>
    <recommendedName>
        <fullName evidence="2">Glycosyltransferase 2-like domain-containing protein</fullName>
    </recommendedName>
</protein>
<dbReference type="Gene3D" id="3.90.550.10">
    <property type="entry name" value="Spore Coat Polysaccharide Biosynthesis Protein SpsA, Chain A"/>
    <property type="match status" value="2"/>
</dbReference>
<dbReference type="GO" id="GO:0016757">
    <property type="term" value="F:glycosyltransferase activity"/>
    <property type="evidence" value="ECO:0007669"/>
    <property type="project" value="UniProtKB-KW"/>
</dbReference>
<dbReference type="AlphaFoldDB" id="A0A1Y5I1G1"/>
<dbReference type="PANTHER" id="PTHR43179">
    <property type="entry name" value="RHAMNOSYLTRANSFERASE WBBL"/>
    <property type="match status" value="1"/>
</dbReference>
<dbReference type="InterPro" id="IPR029044">
    <property type="entry name" value="Nucleotide-diphossugar_trans"/>
</dbReference>
<comment type="caution">
    <text evidence="3">The sequence shown here is derived from an EMBL/GenBank/DDBJ whole genome shotgun (WGS) entry which is preliminary data.</text>
</comment>
<evidence type="ECO:0000259" key="2">
    <source>
        <dbReference type="Pfam" id="PF00535"/>
    </source>
</evidence>
<reference evidence="4" key="1">
    <citation type="journal article" date="2017" name="Proc. Natl. Acad. Sci. U.S.A.">
        <title>Simulation of Deepwater Horizon oil plume reveals substrate specialization within a complex community of hydrocarbon degraders.</title>
        <authorList>
            <person name="Hu P."/>
            <person name="Dubinsky E.A."/>
            <person name="Probst A.J."/>
            <person name="Wang J."/>
            <person name="Sieber C.M.K."/>
            <person name="Tom L.M."/>
            <person name="Gardinali P."/>
            <person name="Banfield J.F."/>
            <person name="Atlas R.M."/>
            <person name="Andersen G.L."/>
        </authorList>
    </citation>
    <scope>NUCLEOTIDE SEQUENCE [LARGE SCALE GENOMIC DNA]</scope>
</reference>
<gene>
    <name evidence="3" type="ORF">A9R00_03445</name>
</gene>
<dbReference type="EMBL" id="MABE01000200">
    <property type="protein sequence ID" value="OUS40945.1"/>
    <property type="molecule type" value="Genomic_DNA"/>
</dbReference>
<organism evidence="3 4">
    <name type="scientific">Oleispira antarctica</name>
    <dbReference type="NCBI Taxonomy" id="188908"/>
    <lineage>
        <taxon>Bacteria</taxon>
        <taxon>Pseudomonadati</taxon>
        <taxon>Pseudomonadota</taxon>
        <taxon>Gammaproteobacteria</taxon>
        <taxon>Oceanospirillales</taxon>
        <taxon>Oceanospirillaceae</taxon>
        <taxon>Oleispira</taxon>
    </lineage>
</organism>
<feature type="region of interest" description="Disordered" evidence="1">
    <location>
        <begin position="1"/>
        <end position="22"/>
    </location>
</feature>
<dbReference type="PANTHER" id="PTHR43179:SF7">
    <property type="entry name" value="RHAMNOSYLTRANSFERASE WBBL"/>
    <property type="match status" value="1"/>
</dbReference>
<dbReference type="CDD" id="cd04184">
    <property type="entry name" value="GT2_RfbC_Mx_like"/>
    <property type="match status" value="1"/>
</dbReference>
<dbReference type="Pfam" id="PF00535">
    <property type="entry name" value="Glycos_transf_2"/>
    <property type="match status" value="2"/>
</dbReference>
<dbReference type="Proteomes" id="UP000227088">
    <property type="component" value="Unassembled WGS sequence"/>
</dbReference>
<dbReference type="CDD" id="cd04186">
    <property type="entry name" value="GT_2_like_c"/>
    <property type="match status" value="1"/>
</dbReference>
<name>A0A1Y5I1G1_OLEAN</name>